<evidence type="ECO:0000313" key="4">
    <source>
        <dbReference type="Proteomes" id="UP000019116"/>
    </source>
</evidence>
<feature type="compositionally biased region" description="Polar residues" evidence="1">
    <location>
        <begin position="1"/>
        <end position="21"/>
    </location>
</feature>
<dbReference type="Gramene" id="TraesJUL1B03G00239840.1">
    <property type="protein sequence ID" value="TraesJUL1B03G00239840.1"/>
    <property type="gene ID" value="TraesJUL1B03G00239840"/>
</dbReference>
<dbReference type="Gramene" id="TraesMAC1B03G00241940.1">
    <property type="protein sequence ID" value="TraesMAC1B03G00241940.1"/>
    <property type="gene ID" value="TraesMAC1B03G00241940"/>
</dbReference>
<feature type="domain" description="MATH" evidence="2">
    <location>
        <begin position="385"/>
        <end position="508"/>
    </location>
</feature>
<dbReference type="PROSITE" id="PS50144">
    <property type="entry name" value="MATH"/>
    <property type="match status" value="3"/>
</dbReference>
<dbReference type="Gene3D" id="2.60.210.10">
    <property type="entry name" value="Apoptosis, Tumor Necrosis Factor Receptor Associated Protein 2, Chain A"/>
    <property type="match status" value="3"/>
</dbReference>
<dbReference type="OrthoDB" id="1883087at2759"/>
<feature type="domain" description="MATH" evidence="2">
    <location>
        <begin position="50"/>
        <end position="179"/>
    </location>
</feature>
<proteinExistence type="predicted"/>
<dbReference type="Gramene" id="TraesSYM1B03G00246250.1">
    <property type="protein sequence ID" value="TraesSYM1B03G00246250.1"/>
    <property type="gene ID" value="TraesSYM1B03G00246250"/>
</dbReference>
<dbReference type="Gramene" id="TraesLAC1B03G00244040.1">
    <property type="protein sequence ID" value="TraesLAC1B03G00244040.1"/>
    <property type="gene ID" value="TraesLAC1B03G00244040"/>
</dbReference>
<dbReference type="Gramene" id="TraesARI1B03G00242600.3">
    <property type="protein sequence ID" value="TraesARI1B03G00242600.3"/>
    <property type="gene ID" value="TraesARI1B03G00242600"/>
</dbReference>
<dbReference type="InterPro" id="IPR002083">
    <property type="entry name" value="MATH/TRAF_dom"/>
</dbReference>
<dbReference type="PANTHER" id="PTHR46162">
    <property type="entry name" value="TRAF-LIKE FAMILY PROTEIN"/>
    <property type="match status" value="1"/>
</dbReference>
<dbReference type="Gramene" id="TraesJAG1B03G00240250.1">
    <property type="protein sequence ID" value="TraesJAG1B03G00240250.1"/>
    <property type="gene ID" value="TraesJAG1B03G00240250"/>
</dbReference>
<dbReference type="Gramene" id="TraesNOR1B03G00244020.1">
    <property type="protein sequence ID" value="TraesNOR1B03G00244020.1"/>
    <property type="gene ID" value="TraesNOR1B03G00244020"/>
</dbReference>
<dbReference type="CDD" id="cd00121">
    <property type="entry name" value="MATH"/>
    <property type="match status" value="3"/>
</dbReference>
<dbReference type="AlphaFoldDB" id="A0A3B5YTX1"/>
<name>A0A3B5YTX1_WHEAT</name>
<accession>A0A3B5YTX1</accession>
<dbReference type="Gramene" id="TraesLDM1B03G00240370.1">
    <property type="protein sequence ID" value="TraesLDM1B03G00240370.1"/>
    <property type="gene ID" value="TraesLDM1B03G00240370"/>
</dbReference>
<dbReference type="STRING" id="4565.A0A3B5YTX1"/>
<dbReference type="RefSeq" id="XP_044391308.1">
    <property type="nucleotide sequence ID" value="XM_044535373.1"/>
</dbReference>
<organism evidence="3">
    <name type="scientific">Triticum aestivum</name>
    <name type="common">Wheat</name>
    <dbReference type="NCBI Taxonomy" id="4565"/>
    <lineage>
        <taxon>Eukaryota</taxon>
        <taxon>Viridiplantae</taxon>
        <taxon>Streptophyta</taxon>
        <taxon>Embryophyta</taxon>
        <taxon>Tracheophyta</taxon>
        <taxon>Spermatophyta</taxon>
        <taxon>Magnoliopsida</taxon>
        <taxon>Liliopsida</taxon>
        <taxon>Poales</taxon>
        <taxon>Poaceae</taxon>
        <taxon>BOP clade</taxon>
        <taxon>Pooideae</taxon>
        <taxon>Triticodae</taxon>
        <taxon>Triticeae</taxon>
        <taxon>Triticinae</taxon>
        <taxon>Triticum</taxon>
    </lineage>
</organism>
<dbReference type="SMART" id="SM00061">
    <property type="entry name" value="MATH"/>
    <property type="match status" value="1"/>
</dbReference>
<keyword evidence="4" id="KW-1185">Reference proteome</keyword>
<dbReference type="Gramene" id="TraesSTA1B03G00239050.1">
    <property type="protein sequence ID" value="TraesSTA1B03G00239050.1"/>
    <property type="gene ID" value="TraesSTA1B03G00239050"/>
</dbReference>
<evidence type="ECO:0000256" key="1">
    <source>
        <dbReference type="SAM" id="MobiDB-lite"/>
    </source>
</evidence>
<dbReference type="Pfam" id="PF22486">
    <property type="entry name" value="MATH_2"/>
    <property type="match status" value="3"/>
</dbReference>
<evidence type="ECO:0000313" key="3">
    <source>
        <dbReference type="EnsemblPlants" id="TraesCS1B02G130600.2"/>
    </source>
</evidence>
<dbReference type="PANTHER" id="PTHR46162:SF32">
    <property type="entry name" value="MATH DOMAIN-CONTAINING PROTEIN"/>
    <property type="match status" value="1"/>
</dbReference>
<dbReference type="Proteomes" id="UP000019116">
    <property type="component" value="Chromosome 1B"/>
</dbReference>
<reference evidence="3" key="2">
    <citation type="submission" date="2018-10" db="UniProtKB">
        <authorList>
            <consortium name="EnsemblPlants"/>
        </authorList>
    </citation>
    <scope>IDENTIFICATION</scope>
</reference>
<dbReference type="PaxDb" id="4565-Traes_1BS_4BCAAC900.1"/>
<reference evidence="3" key="1">
    <citation type="submission" date="2018-08" db="EMBL/GenBank/DDBJ databases">
        <authorList>
            <person name="Rossello M."/>
        </authorList>
    </citation>
    <scope>NUCLEOTIDE SEQUENCE [LARGE SCALE GENOMIC DNA]</scope>
    <source>
        <strain evidence="3">cv. Chinese Spring</strain>
    </source>
</reference>
<dbReference type="GeneID" id="123114021"/>
<feature type="domain" description="MATH" evidence="2">
    <location>
        <begin position="226"/>
        <end position="358"/>
    </location>
</feature>
<dbReference type="InterPro" id="IPR008974">
    <property type="entry name" value="TRAF-like"/>
</dbReference>
<dbReference type="Gramene" id="TraesARI1B03G00242600.2">
    <property type="protein sequence ID" value="TraesARI1B03G00242600.2"/>
    <property type="gene ID" value="TraesARI1B03G00242600"/>
</dbReference>
<dbReference type="SUPFAM" id="SSF49599">
    <property type="entry name" value="TRAF domain-like"/>
    <property type="match status" value="3"/>
</dbReference>
<dbReference type="Gramene" id="TraesCS1B02G130600.2">
    <property type="protein sequence ID" value="TraesCS1B02G130600.2"/>
    <property type="gene ID" value="TraesCS1B02G130600"/>
</dbReference>
<dbReference type="EnsemblPlants" id="TraesCS1B02G130600.2">
    <property type="protein sequence ID" value="TraesCS1B02G130600.2"/>
    <property type="gene ID" value="TraesCS1B02G130600"/>
</dbReference>
<protein>
    <recommendedName>
        <fullName evidence="2">MATH domain-containing protein</fullName>
    </recommendedName>
</protein>
<dbReference type="Gramene" id="TraesARI1B03G00242600.1">
    <property type="protein sequence ID" value="TraesARI1B03G00242600.1"/>
    <property type="gene ID" value="TraesARI1B03G00242600"/>
</dbReference>
<gene>
    <name evidence="3" type="primary">LOC123114021</name>
</gene>
<dbReference type="SMR" id="A0A3B5YTX1"/>
<sequence length="517" mass="57499">MGNSCVTGSSSTSNHGQSLKSNGEKASDNSCVTGSCLSNQGQSQESNGSETTFKWRIDGFSSLLDKGWTSSSVFNIRGFDWYMVLNLRDRKSGDKNEYVSLELVLFLAPEILHTVVEASFKFLIYDQSYGKHLEQHQVSQNFQAPSRVSGTSFMIPLATLKEQSSGFLVEDSCVFGIQFIKVVPVKGSSKHRQNLKANVARAIGNSCVTGSSQSSQGHCQESNGSETTFKWRIDGFSSLLDKGEGWTNSSVFNIRGFNWYLMLNPRDRKSGDKNEYVSLKLVLTQTVSERSHLIAKATFKFLIYDQSYGKHHEEHQVSHNFQAASRVSGISCMIPLAKLKEQSSGFLVKDSCVFGIQFIKVVAVKGNDVSETLFVQKISNICSDPQVYTWNIDDFFVLKNPSTSPEFELCGHKWLITIYPSGSDKNPNYLSLYLNMKDSLHKDSAILADVSITIKDQETGKHKKLSARLQLKNCAPTWGWGKFISLEDFKDSSQGYLVKTKCCIEAQIAVIGSSKTE</sequence>
<evidence type="ECO:0000259" key="2">
    <source>
        <dbReference type="PROSITE" id="PS50144"/>
    </source>
</evidence>
<feature type="region of interest" description="Disordered" evidence="1">
    <location>
        <begin position="1"/>
        <end position="26"/>
    </location>
</feature>